<protein>
    <submittedName>
        <fullName evidence="1">Uncharacterized protein</fullName>
    </submittedName>
</protein>
<dbReference type="AlphaFoldDB" id="A0AAP0X6R0"/>
<accession>A0AAP0X6R0</accession>
<name>A0AAP0X6R0_LIQFO</name>
<comment type="caution">
    <text evidence="1">The sequence shown here is derived from an EMBL/GenBank/DDBJ whole genome shotgun (WGS) entry which is preliminary data.</text>
</comment>
<dbReference type="Proteomes" id="UP001415857">
    <property type="component" value="Unassembled WGS sequence"/>
</dbReference>
<reference evidence="1 2" key="1">
    <citation type="journal article" date="2024" name="Plant J.">
        <title>Genome sequences and population genomics reveal climatic adaptation and genomic divergence between two closely related sweetgum species.</title>
        <authorList>
            <person name="Xu W.Q."/>
            <person name="Ren C.Q."/>
            <person name="Zhang X.Y."/>
            <person name="Comes H.P."/>
            <person name="Liu X.H."/>
            <person name="Li Y.G."/>
            <person name="Kettle C.J."/>
            <person name="Jalonen R."/>
            <person name="Gaisberger H."/>
            <person name="Ma Y.Z."/>
            <person name="Qiu Y.X."/>
        </authorList>
    </citation>
    <scope>NUCLEOTIDE SEQUENCE [LARGE SCALE GENOMIC DNA]</scope>
    <source>
        <strain evidence="1">Hangzhou</strain>
    </source>
</reference>
<evidence type="ECO:0000313" key="1">
    <source>
        <dbReference type="EMBL" id="KAK9291772.1"/>
    </source>
</evidence>
<gene>
    <name evidence="1" type="ORF">L1049_019722</name>
</gene>
<sequence>MVSTMIEPELCIRWSLQCVGSKPNKMVTMEAKLGVVVVQCTKSRSEGFREKEKGESFRKRSTSGDVIVFGQEKVKALGRGRKASTFEARLLVSVKLCLSELCAGNFSLLSGYLHQGKKDESQALTYPSHTKRDSSFLEKNDEARKRLHEVFAQLDNAKESENNDGCCDQSLFKEADGKPRAVRLLVQCLHLDGEEFNLKVPNSR</sequence>
<evidence type="ECO:0000313" key="2">
    <source>
        <dbReference type="Proteomes" id="UP001415857"/>
    </source>
</evidence>
<proteinExistence type="predicted"/>
<dbReference type="EMBL" id="JBBPBK010000001">
    <property type="protein sequence ID" value="KAK9291772.1"/>
    <property type="molecule type" value="Genomic_DNA"/>
</dbReference>
<organism evidence="1 2">
    <name type="scientific">Liquidambar formosana</name>
    <name type="common">Formosan gum</name>
    <dbReference type="NCBI Taxonomy" id="63359"/>
    <lineage>
        <taxon>Eukaryota</taxon>
        <taxon>Viridiplantae</taxon>
        <taxon>Streptophyta</taxon>
        <taxon>Embryophyta</taxon>
        <taxon>Tracheophyta</taxon>
        <taxon>Spermatophyta</taxon>
        <taxon>Magnoliopsida</taxon>
        <taxon>eudicotyledons</taxon>
        <taxon>Gunneridae</taxon>
        <taxon>Pentapetalae</taxon>
        <taxon>Saxifragales</taxon>
        <taxon>Altingiaceae</taxon>
        <taxon>Liquidambar</taxon>
    </lineage>
</organism>
<keyword evidence="2" id="KW-1185">Reference proteome</keyword>